<reference evidence="1 2" key="1">
    <citation type="submission" date="2018-06" db="EMBL/GenBank/DDBJ databases">
        <authorList>
            <consortium name="Pathogen Informatics"/>
            <person name="Doyle S."/>
        </authorList>
    </citation>
    <scope>NUCLEOTIDE SEQUENCE [LARGE SCALE GENOMIC DNA]</scope>
    <source>
        <strain evidence="1 2">NCTC8738</strain>
    </source>
</reference>
<dbReference type="EMBL" id="LS483348">
    <property type="protein sequence ID" value="SQF43266.1"/>
    <property type="molecule type" value="Genomic_DNA"/>
</dbReference>
<evidence type="ECO:0000313" key="1">
    <source>
        <dbReference type="EMBL" id="SQF43266.1"/>
    </source>
</evidence>
<gene>
    <name evidence="1" type="ORF">NCTC8738_02096</name>
</gene>
<proteinExistence type="predicted"/>
<dbReference type="Proteomes" id="UP000248954">
    <property type="component" value="Chromosome 1"/>
</dbReference>
<dbReference type="GeneID" id="69249747"/>
<sequence>MLYIEQLEEEIKEEQQNSDKQPKTMNELYNLPGKQEGFDGIAFLVFNCLGSFLMMLEDDELHCQPKPIEEDSDLDNEANKTLAYDELVKK</sequence>
<accession>A0AB38G9C3</accession>
<dbReference type="RefSeq" id="WP_228380503.1">
    <property type="nucleotide sequence ID" value="NZ_CABIZE010000004.1"/>
</dbReference>
<name>A0AB38G9C3_9STRE</name>
<dbReference type="AlphaFoldDB" id="A0AB38G9C3"/>
<organism evidence="1 2">
    <name type="scientific">Streptococcus lutetiensis</name>
    <dbReference type="NCBI Taxonomy" id="150055"/>
    <lineage>
        <taxon>Bacteria</taxon>
        <taxon>Bacillati</taxon>
        <taxon>Bacillota</taxon>
        <taxon>Bacilli</taxon>
        <taxon>Lactobacillales</taxon>
        <taxon>Streptococcaceae</taxon>
        <taxon>Streptococcus</taxon>
    </lineage>
</organism>
<evidence type="ECO:0000313" key="2">
    <source>
        <dbReference type="Proteomes" id="UP000248954"/>
    </source>
</evidence>
<protein>
    <submittedName>
        <fullName evidence="1">Phage protein</fullName>
    </submittedName>
</protein>